<keyword evidence="5" id="KW-0479">Metal-binding</keyword>
<dbReference type="GO" id="GO:0019784">
    <property type="term" value="F:deNEDDylase activity"/>
    <property type="evidence" value="ECO:0007669"/>
    <property type="project" value="InterPro"/>
</dbReference>
<evidence type="ECO:0000256" key="3">
    <source>
        <dbReference type="ARBA" id="ARBA00022801"/>
    </source>
</evidence>
<dbReference type="Gene3D" id="4.10.1000.10">
    <property type="entry name" value="Zinc finger, CCCH-type"/>
    <property type="match status" value="1"/>
</dbReference>
<dbReference type="AlphaFoldDB" id="A0AAV2SHY2"/>
<dbReference type="GO" id="GO:0008234">
    <property type="term" value="F:cysteine-type peptidase activity"/>
    <property type="evidence" value="ECO:0007669"/>
    <property type="project" value="UniProtKB-KW"/>
</dbReference>
<dbReference type="InterPro" id="IPR038765">
    <property type="entry name" value="Papain-like_cys_pep_sf"/>
</dbReference>
<dbReference type="InterPro" id="IPR003653">
    <property type="entry name" value="Peptidase_C48_C"/>
</dbReference>
<keyword evidence="3" id="KW-0378">Hydrolase</keyword>
<dbReference type="EMBL" id="CAXKWB010063344">
    <property type="protein sequence ID" value="CAL4186500.1"/>
    <property type="molecule type" value="Genomic_DNA"/>
</dbReference>
<dbReference type="PANTHER" id="PTHR46468">
    <property type="entry name" value="SENTRIN-SPECIFIC PROTEASE 8"/>
    <property type="match status" value="1"/>
</dbReference>
<evidence type="ECO:0000259" key="7">
    <source>
        <dbReference type="PROSITE" id="PS50103"/>
    </source>
</evidence>
<dbReference type="InterPro" id="IPR000571">
    <property type="entry name" value="Znf_CCCH"/>
</dbReference>
<evidence type="ECO:0000256" key="5">
    <source>
        <dbReference type="PROSITE-ProRule" id="PRU00723"/>
    </source>
</evidence>
<reference evidence="8 9" key="1">
    <citation type="submission" date="2024-05" db="EMBL/GenBank/DDBJ databases">
        <authorList>
            <person name="Wallberg A."/>
        </authorList>
    </citation>
    <scope>NUCLEOTIDE SEQUENCE [LARGE SCALE GENOMIC DNA]</scope>
</reference>
<dbReference type="InterPro" id="IPR044613">
    <property type="entry name" value="Nep1/2-like"/>
</dbReference>
<keyword evidence="4" id="KW-0788">Thiol protease</keyword>
<evidence type="ECO:0000256" key="4">
    <source>
        <dbReference type="ARBA" id="ARBA00022807"/>
    </source>
</evidence>
<feature type="region of interest" description="Disordered" evidence="6">
    <location>
        <begin position="95"/>
        <end position="121"/>
    </location>
</feature>
<keyword evidence="9" id="KW-1185">Reference proteome</keyword>
<keyword evidence="2" id="KW-0645">Protease</keyword>
<feature type="domain" description="C3H1-type" evidence="7">
    <location>
        <begin position="172"/>
        <end position="195"/>
    </location>
</feature>
<gene>
    <name evidence="8" type="ORF">MNOR_LOCUS36064</name>
</gene>
<dbReference type="GO" id="GO:0008270">
    <property type="term" value="F:zinc ion binding"/>
    <property type="evidence" value="ECO:0007669"/>
    <property type="project" value="UniProtKB-KW"/>
</dbReference>
<organism evidence="8 9">
    <name type="scientific">Meganyctiphanes norvegica</name>
    <name type="common">Northern krill</name>
    <name type="synonym">Thysanopoda norvegica</name>
    <dbReference type="NCBI Taxonomy" id="48144"/>
    <lineage>
        <taxon>Eukaryota</taxon>
        <taxon>Metazoa</taxon>
        <taxon>Ecdysozoa</taxon>
        <taxon>Arthropoda</taxon>
        <taxon>Crustacea</taxon>
        <taxon>Multicrustacea</taxon>
        <taxon>Malacostraca</taxon>
        <taxon>Eumalacostraca</taxon>
        <taxon>Eucarida</taxon>
        <taxon>Euphausiacea</taxon>
        <taxon>Euphausiidae</taxon>
        <taxon>Meganyctiphanes</taxon>
    </lineage>
</organism>
<evidence type="ECO:0000313" key="8">
    <source>
        <dbReference type="EMBL" id="CAL4186500.1"/>
    </source>
</evidence>
<dbReference type="Proteomes" id="UP001497623">
    <property type="component" value="Unassembled WGS sequence"/>
</dbReference>
<keyword evidence="5" id="KW-0863">Zinc-finger</keyword>
<proteinExistence type="inferred from homology"/>
<dbReference type="PANTHER" id="PTHR46468:SF1">
    <property type="entry name" value="SENTRIN-SPECIFIC PROTEASE 8"/>
    <property type="match status" value="1"/>
</dbReference>
<feature type="zinc finger region" description="C3H1-type" evidence="5">
    <location>
        <begin position="172"/>
        <end position="195"/>
    </location>
</feature>
<name>A0AAV2SHY2_MEGNR</name>
<accession>A0AAV2SHY2</accession>
<comment type="similarity">
    <text evidence="1">Belongs to the peptidase C48 family.</text>
</comment>
<dbReference type="GO" id="GO:0006508">
    <property type="term" value="P:proteolysis"/>
    <property type="evidence" value="ECO:0007669"/>
    <property type="project" value="UniProtKB-KW"/>
</dbReference>
<comment type="caution">
    <text evidence="8">The sequence shown here is derived from an EMBL/GenBank/DDBJ whole genome shotgun (WGS) entry which is preliminary data.</text>
</comment>
<evidence type="ECO:0000256" key="6">
    <source>
        <dbReference type="SAM" id="MobiDB-lite"/>
    </source>
</evidence>
<dbReference type="GO" id="GO:0000338">
    <property type="term" value="P:protein deneddylation"/>
    <property type="evidence" value="ECO:0007669"/>
    <property type="project" value="TreeGrafter"/>
</dbReference>
<evidence type="ECO:0000256" key="1">
    <source>
        <dbReference type="ARBA" id="ARBA00005234"/>
    </source>
</evidence>
<protein>
    <recommendedName>
        <fullName evidence="7">C3H1-type domain-containing protein</fullName>
    </recommendedName>
</protein>
<evidence type="ECO:0000313" key="9">
    <source>
        <dbReference type="Proteomes" id="UP001497623"/>
    </source>
</evidence>
<sequence>MWYHFDSIQGSNNKHARNIVERLNIYLDFKDTPVMTETKCTQQNDSYNCGAFVMLYTQIMANRTINNIPLGDACYVNRQEADHMRKRVLDLVQKKGSGEKTQDIRKGTEKETAERVNPAQEQELRKTIEHRKTCTNWVRGDCRQRQICPFGHPQLCPEILETGECTDLHCSLYHPKICRNSKNYGKCLRGKSCYF</sequence>
<dbReference type="Pfam" id="PF02902">
    <property type="entry name" value="Peptidase_C48"/>
    <property type="match status" value="1"/>
</dbReference>
<feature type="compositionally biased region" description="Basic and acidic residues" evidence="6">
    <location>
        <begin position="95"/>
        <end position="114"/>
    </location>
</feature>
<keyword evidence="5" id="KW-0862">Zinc</keyword>
<evidence type="ECO:0000256" key="2">
    <source>
        <dbReference type="ARBA" id="ARBA00022670"/>
    </source>
</evidence>
<dbReference type="SUPFAM" id="SSF54001">
    <property type="entry name" value="Cysteine proteinases"/>
    <property type="match status" value="1"/>
</dbReference>
<dbReference type="PROSITE" id="PS50103">
    <property type="entry name" value="ZF_C3H1"/>
    <property type="match status" value="1"/>
</dbReference>
<feature type="non-terminal residue" evidence="8">
    <location>
        <position position="195"/>
    </location>
</feature>
<dbReference type="Gene3D" id="3.40.395.10">
    <property type="entry name" value="Adenoviral Proteinase, Chain A"/>
    <property type="match status" value="1"/>
</dbReference>